<feature type="domain" description="SOCS box" evidence="5">
    <location>
        <begin position="407"/>
        <end position="447"/>
    </location>
</feature>
<dbReference type="PROSITE" id="PS50225">
    <property type="entry name" value="SOCS"/>
    <property type="match status" value="1"/>
</dbReference>
<dbReference type="PANTHER" id="PTHR24198">
    <property type="entry name" value="ANKYRIN REPEAT AND PROTEIN KINASE DOMAIN-CONTAINING PROTEIN"/>
    <property type="match status" value="1"/>
</dbReference>
<dbReference type="PROSITE" id="PS50088">
    <property type="entry name" value="ANK_REPEAT"/>
    <property type="match status" value="5"/>
</dbReference>
<dbReference type="InterPro" id="IPR002110">
    <property type="entry name" value="Ankyrin_rpt"/>
</dbReference>
<evidence type="ECO:0000256" key="4">
    <source>
        <dbReference type="PROSITE-ProRule" id="PRU00023"/>
    </source>
</evidence>
<feature type="repeat" description="ANK" evidence="4">
    <location>
        <begin position="288"/>
        <end position="320"/>
    </location>
</feature>
<dbReference type="SUPFAM" id="SSF158235">
    <property type="entry name" value="SOCS box-like"/>
    <property type="match status" value="1"/>
</dbReference>
<keyword evidence="2" id="KW-0677">Repeat</keyword>
<feature type="repeat" description="ANK" evidence="4">
    <location>
        <begin position="115"/>
        <end position="147"/>
    </location>
</feature>
<sequence>MAKETFPFTSSTLRALRLQKERLDLEDRRRALARHCLTRRPLPAPRAPAARASQARRPLYCRDPTVHNALYTGDIQRIRGIFKDEETANMVVELSSEELLWSAELGLWSLTPKTKEMSPLRIVASRGYADCVKHILQQGADINSTIGGSSALHDACVSHRTECVQLLLSYGANPNLMSEDGSAPLHLCSTPGSFQCAQLLVEHGARVNMKTRDSAVTPLHVAAKHGLEEHLKLYLCNGADITQRNREGETALNAACAGADNPEQSGRYYRVVKKLLDCGVDPKVAGRKNHTPLHNACGNCHHRVVELLLQHGAEVNVANCAGYKPLDCILQVVEDYADCQPERIVLMLLNHGATPASSKMWRYCASSPETLEVLLNCFARIPPFDSWEEVVPLELWQEHQLFYDSVLKVTNQPRRLQHLARCVLRHHLGGGQALARLQLPPSMIEYLLLKREGCLQ</sequence>
<dbReference type="PANTHER" id="PTHR24198:SF189">
    <property type="entry name" value="ANKYRIN REPEAT AND SOCS BOX PROTEIN 16"/>
    <property type="match status" value="1"/>
</dbReference>
<keyword evidence="3 4" id="KW-0040">ANK repeat</keyword>
<evidence type="ECO:0000313" key="6">
    <source>
        <dbReference type="EMBL" id="KAJ1136386.1"/>
    </source>
</evidence>
<reference evidence="6" key="1">
    <citation type="journal article" date="2022" name="bioRxiv">
        <title>Sequencing and chromosome-scale assembly of the giantPleurodeles waltlgenome.</title>
        <authorList>
            <person name="Brown T."/>
            <person name="Elewa A."/>
            <person name="Iarovenko S."/>
            <person name="Subramanian E."/>
            <person name="Araus A.J."/>
            <person name="Petzold A."/>
            <person name="Susuki M."/>
            <person name="Suzuki K.-i.T."/>
            <person name="Hayashi T."/>
            <person name="Toyoda A."/>
            <person name="Oliveira C."/>
            <person name="Osipova E."/>
            <person name="Leigh N.D."/>
            <person name="Simon A."/>
            <person name="Yun M.H."/>
        </authorList>
    </citation>
    <scope>NUCLEOTIDE SEQUENCE</scope>
    <source>
        <strain evidence="6">20211129_DDA</strain>
        <tissue evidence="6">Liver</tissue>
    </source>
</reference>
<gene>
    <name evidence="6" type="ORF">NDU88_002803</name>
</gene>
<dbReference type="CDD" id="cd03587">
    <property type="entry name" value="SOCS"/>
    <property type="match status" value="1"/>
</dbReference>
<feature type="repeat" description="ANK" evidence="4">
    <location>
        <begin position="214"/>
        <end position="246"/>
    </location>
</feature>
<dbReference type="GO" id="GO:0035556">
    <property type="term" value="P:intracellular signal transduction"/>
    <property type="evidence" value="ECO:0007669"/>
    <property type="project" value="InterPro"/>
</dbReference>
<proteinExistence type="predicted"/>
<evidence type="ECO:0000256" key="3">
    <source>
        <dbReference type="ARBA" id="ARBA00023043"/>
    </source>
</evidence>
<dbReference type="SUPFAM" id="SSF48403">
    <property type="entry name" value="Ankyrin repeat"/>
    <property type="match status" value="1"/>
</dbReference>
<feature type="repeat" description="ANK" evidence="4">
    <location>
        <begin position="180"/>
        <end position="212"/>
    </location>
</feature>
<evidence type="ECO:0000256" key="2">
    <source>
        <dbReference type="ARBA" id="ARBA00022737"/>
    </source>
</evidence>
<dbReference type="Pfam" id="PF07525">
    <property type="entry name" value="SOCS_box"/>
    <property type="match status" value="1"/>
</dbReference>
<dbReference type="InterPro" id="IPR036036">
    <property type="entry name" value="SOCS_box-like_dom_sf"/>
</dbReference>
<dbReference type="Gene3D" id="1.25.40.20">
    <property type="entry name" value="Ankyrin repeat-containing domain"/>
    <property type="match status" value="3"/>
</dbReference>
<dbReference type="GO" id="GO:0005737">
    <property type="term" value="C:cytoplasm"/>
    <property type="evidence" value="ECO:0007669"/>
    <property type="project" value="TreeGrafter"/>
</dbReference>
<keyword evidence="7" id="KW-1185">Reference proteome</keyword>
<dbReference type="EMBL" id="JANPWB010000010">
    <property type="protein sequence ID" value="KAJ1136386.1"/>
    <property type="molecule type" value="Genomic_DNA"/>
</dbReference>
<dbReference type="Pfam" id="PF13857">
    <property type="entry name" value="Ank_5"/>
    <property type="match status" value="1"/>
</dbReference>
<protein>
    <recommendedName>
        <fullName evidence="5">SOCS box domain-containing protein</fullName>
    </recommendedName>
</protein>
<dbReference type="PRINTS" id="PR01415">
    <property type="entry name" value="ANKYRIN"/>
</dbReference>
<dbReference type="Proteomes" id="UP001066276">
    <property type="component" value="Chromosome 6"/>
</dbReference>
<dbReference type="InterPro" id="IPR001496">
    <property type="entry name" value="SOCS_box"/>
</dbReference>
<evidence type="ECO:0000256" key="1">
    <source>
        <dbReference type="ARBA" id="ARBA00004906"/>
    </source>
</evidence>
<feature type="repeat" description="ANK" evidence="4">
    <location>
        <begin position="147"/>
        <end position="179"/>
    </location>
</feature>
<organism evidence="6 7">
    <name type="scientific">Pleurodeles waltl</name>
    <name type="common">Iberian ribbed newt</name>
    <dbReference type="NCBI Taxonomy" id="8319"/>
    <lineage>
        <taxon>Eukaryota</taxon>
        <taxon>Metazoa</taxon>
        <taxon>Chordata</taxon>
        <taxon>Craniata</taxon>
        <taxon>Vertebrata</taxon>
        <taxon>Euteleostomi</taxon>
        <taxon>Amphibia</taxon>
        <taxon>Batrachia</taxon>
        <taxon>Caudata</taxon>
        <taxon>Salamandroidea</taxon>
        <taxon>Salamandridae</taxon>
        <taxon>Pleurodelinae</taxon>
        <taxon>Pleurodeles</taxon>
    </lineage>
</organism>
<dbReference type="PROSITE" id="PS50297">
    <property type="entry name" value="ANK_REP_REGION"/>
    <property type="match status" value="5"/>
</dbReference>
<dbReference type="SMART" id="SM00248">
    <property type="entry name" value="ANK"/>
    <property type="match status" value="6"/>
</dbReference>
<dbReference type="AlphaFoldDB" id="A0AAV7Q744"/>
<comment type="pathway">
    <text evidence="1">Protein modification; protein ubiquitination.</text>
</comment>
<comment type="caution">
    <text evidence="6">The sequence shown here is derived from an EMBL/GenBank/DDBJ whole genome shotgun (WGS) entry which is preliminary data.</text>
</comment>
<dbReference type="Pfam" id="PF12796">
    <property type="entry name" value="Ank_2"/>
    <property type="match status" value="2"/>
</dbReference>
<name>A0AAV7Q744_PLEWA</name>
<accession>A0AAV7Q744</accession>
<dbReference type="InterPro" id="IPR036770">
    <property type="entry name" value="Ankyrin_rpt-contain_sf"/>
</dbReference>
<dbReference type="SMART" id="SM00969">
    <property type="entry name" value="SOCS_box"/>
    <property type="match status" value="1"/>
</dbReference>
<evidence type="ECO:0000259" key="5">
    <source>
        <dbReference type="PROSITE" id="PS50225"/>
    </source>
</evidence>
<evidence type="ECO:0000313" key="7">
    <source>
        <dbReference type="Proteomes" id="UP001066276"/>
    </source>
</evidence>